<dbReference type="SMART" id="SM00953">
    <property type="entry name" value="RES"/>
    <property type="match status" value="1"/>
</dbReference>
<evidence type="ECO:0000313" key="3">
    <source>
        <dbReference type="Proteomes" id="UP000029995"/>
    </source>
</evidence>
<sequence>MSRTVWRIATDTPSYEADDLTGAGAKATGGRWNSPGVPAVYTSQTRALACLETVVHLNASGLPLNRYLVRVEIPDTVWAAARQETAATLPVGWDAEPAGRASIAFGTAWIRSGSSALLIVPSVIVPEELNVLINPLHPDSARISAAKVRKWIYDPRLVRSV</sequence>
<gene>
    <name evidence="2" type="ORF">P409_16745</name>
</gene>
<protein>
    <recommendedName>
        <fullName evidence="1">RES domain-containing protein</fullName>
    </recommendedName>
</protein>
<dbReference type="RefSeq" id="WP_034839635.1">
    <property type="nucleotide sequence ID" value="NZ_JANX01000203.1"/>
</dbReference>
<evidence type="ECO:0000313" key="2">
    <source>
        <dbReference type="EMBL" id="KGM33269.1"/>
    </source>
</evidence>
<dbReference type="OrthoDB" id="9789501at2"/>
<dbReference type="EMBL" id="JANX01000203">
    <property type="protein sequence ID" value="KGM33269.1"/>
    <property type="molecule type" value="Genomic_DNA"/>
</dbReference>
<dbReference type="Proteomes" id="UP000029995">
    <property type="component" value="Unassembled WGS sequence"/>
</dbReference>
<organism evidence="2 3">
    <name type="scientific">Inquilinus limosus MP06</name>
    <dbReference type="NCBI Taxonomy" id="1398085"/>
    <lineage>
        <taxon>Bacteria</taxon>
        <taxon>Pseudomonadati</taxon>
        <taxon>Pseudomonadota</taxon>
        <taxon>Alphaproteobacteria</taxon>
        <taxon>Rhodospirillales</taxon>
        <taxon>Rhodospirillaceae</taxon>
        <taxon>Inquilinus</taxon>
    </lineage>
</organism>
<proteinExistence type="predicted"/>
<feature type="domain" description="RES" evidence="1">
    <location>
        <begin position="19"/>
        <end position="147"/>
    </location>
</feature>
<accession>A0A0A0D597</accession>
<name>A0A0A0D597_9PROT</name>
<comment type="caution">
    <text evidence="2">The sequence shown here is derived from an EMBL/GenBank/DDBJ whole genome shotgun (WGS) entry which is preliminary data.</text>
</comment>
<dbReference type="AlphaFoldDB" id="A0A0A0D597"/>
<reference evidence="2 3" key="1">
    <citation type="submission" date="2014-01" db="EMBL/GenBank/DDBJ databases">
        <title>Genome sequence determination for a cystic fibrosis isolate, Inquilinus limosus.</title>
        <authorList>
            <person name="Pino M."/>
            <person name="Di Conza J."/>
            <person name="Gutkind G."/>
        </authorList>
    </citation>
    <scope>NUCLEOTIDE SEQUENCE [LARGE SCALE GENOMIC DNA]</scope>
    <source>
        <strain evidence="2 3">MP06</strain>
    </source>
</reference>
<dbReference type="InterPro" id="IPR014914">
    <property type="entry name" value="RES_dom"/>
</dbReference>
<evidence type="ECO:0000259" key="1">
    <source>
        <dbReference type="SMART" id="SM00953"/>
    </source>
</evidence>
<dbReference type="Pfam" id="PF08808">
    <property type="entry name" value="RES"/>
    <property type="match status" value="1"/>
</dbReference>